<keyword evidence="3" id="KW-1185">Reference proteome</keyword>
<protein>
    <recommendedName>
        <fullName evidence="4">Glycerophosphoryl diester phosphodiesterase membrane domain-containing protein</fullName>
    </recommendedName>
</protein>
<dbReference type="OrthoDB" id="1119562at2"/>
<dbReference type="RefSeq" id="WP_045032455.1">
    <property type="nucleotide sequence ID" value="NZ_JRHC01000005.1"/>
</dbReference>
<feature type="transmembrane region" description="Helical" evidence="1">
    <location>
        <begin position="261"/>
        <end position="281"/>
    </location>
</feature>
<accession>A0A0D8J9Y6</accession>
<feature type="transmembrane region" description="Helical" evidence="1">
    <location>
        <begin position="134"/>
        <end position="160"/>
    </location>
</feature>
<feature type="transmembrane region" description="Helical" evidence="1">
    <location>
        <begin position="79"/>
        <end position="101"/>
    </location>
</feature>
<evidence type="ECO:0000256" key="1">
    <source>
        <dbReference type="SAM" id="Phobius"/>
    </source>
</evidence>
<dbReference type="AlphaFoldDB" id="A0A0D8J9Y6"/>
<name>A0A0D8J9Y6_9BACT</name>
<evidence type="ECO:0000313" key="3">
    <source>
        <dbReference type="Proteomes" id="UP000032544"/>
    </source>
</evidence>
<evidence type="ECO:0000313" key="2">
    <source>
        <dbReference type="EMBL" id="KJF42613.1"/>
    </source>
</evidence>
<sequence>MQISYSQPLSAGWDRMKKALFQPFDINKWMKVGFTAWLAGLTDCGGGSGSGNSTGNNANWDEFFSFPQTAWDWLLDNPVWANLILVGLVILFLIISVVIWVSSRGRFMFLDNVAHDKAEISKPWHDFRKQGNSLFIFQFFWGWFAFAVFVLIAAYCFVTGKDLYLTHAPKAVIFAGITQMILLFIGYLIVFGYISLFLKDFVVPIMYKHRVGVLKGWGKFLLLFGRRALPFILYGLFIFVLGIAVGIAIIFFALITCCIGLLLIAIPYIGAVILLPISYTFRAFSIEFLAQFGDEYNVFPPTVELADDRNEISRE</sequence>
<keyword evidence="1" id="KW-0812">Transmembrane</keyword>
<dbReference type="Pfam" id="PF24400">
    <property type="entry name" value="DUF7544"/>
    <property type="match status" value="1"/>
</dbReference>
<proteinExistence type="predicted"/>
<dbReference type="EMBL" id="JRHC01000005">
    <property type="protein sequence ID" value="KJF42613.1"/>
    <property type="molecule type" value="Genomic_DNA"/>
</dbReference>
<dbReference type="InterPro" id="IPR055966">
    <property type="entry name" value="DUF7544"/>
</dbReference>
<gene>
    <name evidence="2" type="ORF">LH29_18910</name>
</gene>
<organism evidence="2 3">
    <name type="scientific">Draconibacterium sediminis</name>
    <dbReference type="NCBI Taxonomy" id="1544798"/>
    <lineage>
        <taxon>Bacteria</taxon>
        <taxon>Pseudomonadati</taxon>
        <taxon>Bacteroidota</taxon>
        <taxon>Bacteroidia</taxon>
        <taxon>Marinilabiliales</taxon>
        <taxon>Prolixibacteraceae</taxon>
        <taxon>Draconibacterium</taxon>
    </lineage>
</organism>
<dbReference type="Proteomes" id="UP000032544">
    <property type="component" value="Unassembled WGS sequence"/>
</dbReference>
<evidence type="ECO:0008006" key="4">
    <source>
        <dbReference type="Google" id="ProtNLM"/>
    </source>
</evidence>
<feature type="transmembrane region" description="Helical" evidence="1">
    <location>
        <begin position="172"/>
        <end position="198"/>
    </location>
</feature>
<keyword evidence="1" id="KW-1133">Transmembrane helix</keyword>
<feature type="transmembrane region" description="Helical" evidence="1">
    <location>
        <begin position="231"/>
        <end position="255"/>
    </location>
</feature>
<reference evidence="2 3" key="1">
    <citation type="submission" date="2014-09" db="EMBL/GenBank/DDBJ databases">
        <title>Draft Genome Sequence of Draconibacterium sp. JN14CK-3.</title>
        <authorList>
            <person name="Dong C."/>
            <person name="Lai Q."/>
            <person name="Shao Z."/>
        </authorList>
    </citation>
    <scope>NUCLEOTIDE SEQUENCE [LARGE SCALE GENOMIC DNA]</scope>
    <source>
        <strain evidence="2 3">JN14CK-3</strain>
    </source>
</reference>
<keyword evidence="1" id="KW-0472">Membrane</keyword>
<comment type="caution">
    <text evidence="2">The sequence shown here is derived from an EMBL/GenBank/DDBJ whole genome shotgun (WGS) entry which is preliminary data.</text>
</comment>